<sequence>MIANWSTTCGPFRPAISPPQTFFFHKFQQPPIQIIHCFAKGRGDKLKRQSPGRNYGRIMWRQGEGFNLPEQIPGDSSLYLSRWLVPLLCVSQREVYRPSDRRGITSVYLDNLTFIWLCLKW</sequence>
<reference evidence="1 2" key="1">
    <citation type="submission" date="2021-06" db="EMBL/GenBank/DDBJ databases">
        <title>Caerostris extrusa draft genome.</title>
        <authorList>
            <person name="Kono N."/>
            <person name="Arakawa K."/>
        </authorList>
    </citation>
    <scope>NUCLEOTIDE SEQUENCE [LARGE SCALE GENOMIC DNA]</scope>
</reference>
<evidence type="ECO:0000313" key="1">
    <source>
        <dbReference type="EMBL" id="GIY40056.1"/>
    </source>
</evidence>
<protein>
    <recommendedName>
        <fullName evidence="3">Ycf15</fullName>
    </recommendedName>
</protein>
<name>A0AAV4T3I4_CAEEX</name>
<comment type="caution">
    <text evidence="1">The sequence shown here is derived from an EMBL/GenBank/DDBJ whole genome shotgun (WGS) entry which is preliminary data.</text>
</comment>
<evidence type="ECO:0000313" key="2">
    <source>
        <dbReference type="Proteomes" id="UP001054945"/>
    </source>
</evidence>
<dbReference type="AlphaFoldDB" id="A0AAV4T3I4"/>
<accession>A0AAV4T3I4</accession>
<dbReference type="Proteomes" id="UP001054945">
    <property type="component" value="Unassembled WGS sequence"/>
</dbReference>
<evidence type="ECO:0008006" key="3">
    <source>
        <dbReference type="Google" id="ProtNLM"/>
    </source>
</evidence>
<keyword evidence="2" id="KW-1185">Reference proteome</keyword>
<dbReference type="EMBL" id="BPLR01010550">
    <property type="protein sequence ID" value="GIY40056.1"/>
    <property type="molecule type" value="Genomic_DNA"/>
</dbReference>
<organism evidence="1 2">
    <name type="scientific">Caerostris extrusa</name>
    <name type="common">Bark spider</name>
    <name type="synonym">Caerostris bankana</name>
    <dbReference type="NCBI Taxonomy" id="172846"/>
    <lineage>
        <taxon>Eukaryota</taxon>
        <taxon>Metazoa</taxon>
        <taxon>Ecdysozoa</taxon>
        <taxon>Arthropoda</taxon>
        <taxon>Chelicerata</taxon>
        <taxon>Arachnida</taxon>
        <taxon>Araneae</taxon>
        <taxon>Araneomorphae</taxon>
        <taxon>Entelegynae</taxon>
        <taxon>Araneoidea</taxon>
        <taxon>Araneidae</taxon>
        <taxon>Caerostris</taxon>
    </lineage>
</organism>
<gene>
    <name evidence="1" type="ORF">CEXT_202111</name>
</gene>
<proteinExistence type="predicted"/>